<dbReference type="Gene3D" id="3.90.110.10">
    <property type="entry name" value="Lactate dehydrogenase/glycoside hydrolase, family 4, C-terminal"/>
    <property type="match status" value="1"/>
</dbReference>
<feature type="binding site" evidence="3">
    <location>
        <begin position="12"/>
        <end position="17"/>
    </location>
    <ligand>
        <name>NAD(+)</name>
        <dbReference type="ChEBI" id="CHEBI:57540"/>
    </ligand>
</feature>
<dbReference type="InterPro" id="IPR036291">
    <property type="entry name" value="NAD(P)-bd_dom_sf"/>
</dbReference>
<dbReference type="AlphaFoldDB" id="A0A1X2H111"/>
<evidence type="ECO:0000259" key="4">
    <source>
        <dbReference type="Pfam" id="PF00056"/>
    </source>
</evidence>
<sequence length="282" mass="30811">MPTLEDRVAIIGAGTLGATVAYTLIARQIAYEILMVDMSTDILQAQVADLREAALGSSITVRSGTFKEASQMGVVVLAASSPRRHDESRWDWIRRNKQLMGAISHQLSIPADTIVIVLSEPVDILTHHVQIHLGLRPEQVLGVNSLASQRVCALLADEGYPFASKTYVVGTPEVPVLACPENVQRYVDLVTHPRFQQITAAKGGAVYGLAWQVADLIHTVLHDNRIHVCSVYVKHLDTCVTVPVVIDHSGVKEHVALALLPDQEKRLKQAAEQNTQDDLATE</sequence>
<dbReference type="SUPFAM" id="SSF51735">
    <property type="entry name" value="NAD(P)-binding Rossmann-fold domains"/>
    <property type="match status" value="1"/>
</dbReference>
<keyword evidence="1" id="KW-0560">Oxidoreductase</keyword>
<comment type="caution">
    <text evidence="5">The sequence shown here is derived from an EMBL/GenBank/DDBJ whole genome shotgun (WGS) entry which is preliminary data.</text>
</comment>
<dbReference type="GO" id="GO:0004459">
    <property type="term" value="F:L-lactate dehydrogenase (NAD+) activity"/>
    <property type="evidence" value="ECO:0007669"/>
    <property type="project" value="TreeGrafter"/>
</dbReference>
<gene>
    <name evidence="5" type="ORF">BCR43DRAFT_109271</name>
</gene>
<dbReference type="InterPro" id="IPR015955">
    <property type="entry name" value="Lactate_DH/Glyco_Ohase_4_C"/>
</dbReference>
<dbReference type="PRINTS" id="PR00086">
    <property type="entry name" value="LLDHDRGNASE"/>
</dbReference>
<dbReference type="InParanoid" id="A0A1X2H111"/>
<dbReference type="Gene3D" id="3.40.50.720">
    <property type="entry name" value="NAD(P)-binding Rossmann-like Domain"/>
    <property type="match status" value="1"/>
</dbReference>
<dbReference type="Pfam" id="PF00056">
    <property type="entry name" value="Ldh_1_N"/>
    <property type="match status" value="1"/>
</dbReference>
<proteinExistence type="predicted"/>
<dbReference type="OrthoDB" id="4069699at2759"/>
<dbReference type="EMBL" id="MCGN01000012">
    <property type="protein sequence ID" value="ORY90336.1"/>
    <property type="molecule type" value="Genomic_DNA"/>
</dbReference>
<accession>A0A1X2H111</accession>
<organism evidence="5 6">
    <name type="scientific">Syncephalastrum racemosum</name>
    <name type="common">Filamentous fungus</name>
    <dbReference type="NCBI Taxonomy" id="13706"/>
    <lineage>
        <taxon>Eukaryota</taxon>
        <taxon>Fungi</taxon>
        <taxon>Fungi incertae sedis</taxon>
        <taxon>Mucoromycota</taxon>
        <taxon>Mucoromycotina</taxon>
        <taxon>Mucoromycetes</taxon>
        <taxon>Mucorales</taxon>
        <taxon>Syncephalastraceae</taxon>
        <taxon>Syncephalastrum</taxon>
    </lineage>
</organism>
<dbReference type="PANTHER" id="PTHR43128:SF16">
    <property type="entry name" value="L-LACTATE DEHYDROGENASE"/>
    <property type="match status" value="1"/>
</dbReference>
<evidence type="ECO:0000256" key="3">
    <source>
        <dbReference type="PIRSR" id="PIRSR000102-3"/>
    </source>
</evidence>
<feature type="domain" description="Lactate/malate dehydrogenase N-terminal" evidence="4">
    <location>
        <begin position="7"/>
        <end position="142"/>
    </location>
</feature>
<reference evidence="5 6" key="1">
    <citation type="submission" date="2016-07" db="EMBL/GenBank/DDBJ databases">
        <title>Pervasive Adenine N6-methylation of Active Genes in Fungi.</title>
        <authorList>
            <consortium name="DOE Joint Genome Institute"/>
            <person name="Mondo S.J."/>
            <person name="Dannebaum R.O."/>
            <person name="Kuo R.C."/>
            <person name="Labutti K."/>
            <person name="Haridas S."/>
            <person name="Kuo A."/>
            <person name="Salamov A."/>
            <person name="Ahrendt S.R."/>
            <person name="Lipzen A."/>
            <person name="Sullivan W."/>
            <person name="Andreopoulos W.B."/>
            <person name="Clum A."/>
            <person name="Lindquist E."/>
            <person name="Daum C."/>
            <person name="Ramamoorthy G.K."/>
            <person name="Gryganskyi A."/>
            <person name="Culley D."/>
            <person name="Magnuson J.K."/>
            <person name="James T.Y."/>
            <person name="O'Malley M.A."/>
            <person name="Stajich J.E."/>
            <person name="Spatafora J.W."/>
            <person name="Visel A."/>
            <person name="Grigoriev I.V."/>
        </authorList>
    </citation>
    <scope>NUCLEOTIDE SEQUENCE [LARGE SCALE GENOMIC DNA]</scope>
    <source>
        <strain evidence="5 6">NRRL 2496</strain>
    </source>
</reference>
<dbReference type="STRING" id="13706.A0A1X2H111"/>
<evidence type="ECO:0000256" key="2">
    <source>
        <dbReference type="ARBA" id="ARBA00023027"/>
    </source>
</evidence>
<evidence type="ECO:0000256" key="1">
    <source>
        <dbReference type="ARBA" id="ARBA00023002"/>
    </source>
</evidence>
<feature type="binding site" evidence="3">
    <location>
        <position position="37"/>
    </location>
    <ligand>
        <name>NAD(+)</name>
        <dbReference type="ChEBI" id="CHEBI:57540"/>
    </ligand>
</feature>
<keyword evidence="2 3" id="KW-0520">NAD</keyword>
<dbReference type="PIRSF" id="PIRSF000102">
    <property type="entry name" value="Lac_mal_DH"/>
    <property type="match status" value="1"/>
</dbReference>
<keyword evidence="6" id="KW-1185">Reference proteome</keyword>
<dbReference type="InterPro" id="IPR001557">
    <property type="entry name" value="L-lactate/malate_DH"/>
</dbReference>
<dbReference type="GO" id="GO:0006089">
    <property type="term" value="P:lactate metabolic process"/>
    <property type="evidence" value="ECO:0007669"/>
    <property type="project" value="TreeGrafter"/>
</dbReference>
<name>A0A1X2H111_SYNRA</name>
<feature type="binding site" evidence="3">
    <location>
        <position position="96"/>
    </location>
    <ligand>
        <name>NAD(+)</name>
        <dbReference type="ChEBI" id="CHEBI:57540"/>
    </ligand>
</feature>
<dbReference type="PANTHER" id="PTHR43128">
    <property type="entry name" value="L-2-HYDROXYCARBOXYLATE DEHYDROGENASE (NAD(P)(+))"/>
    <property type="match status" value="1"/>
</dbReference>
<dbReference type="Proteomes" id="UP000242180">
    <property type="component" value="Unassembled WGS sequence"/>
</dbReference>
<evidence type="ECO:0000313" key="5">
    <source>
        <dbReference type="EMBL" id="ORY90336.1"/>
    </source>
</evidence>
<dbReference type="OMA" id="RRYLICE"/>
<evidence type="ECO:0000313" key="6">
    <source>
        <dbReference type="Proteomes" id="UP000242180"/>
    </source>
</evidence>
<dbReference type="SUPFAM" id="SSF56327">
    <property type="entry name" value="LDH C-terminal domain-like"/>
    <property type="match status" value="1"/>
</dbReference>
<dbReference type="InterPro" id="IPR001236">
    <property type="entry name" value="Lactate/malate_DH_N"/>
</dbReference>
<protein>
    <recommendedName>
        <fullName evidence="4">Lactate/malate dehydrogenase N-terminal domain-containing protein</fullName>
    </recommendedName>
</protein>